<keyword evidence="2" id="KW-1185">Reference proteome</keyword>
<gene>
    <name evidence="1" type="ORF">CTRU02_208572</name>
</gene>
<proteinExistence type="predicted"/>
<evidence type="ECO:0000313" key="1">
    <source>
        <dbReference type="EMBL" id="KAL0936357.1"/>
    </source>
</evidence>
<evidence type="ECO:0000313" key="2">
    <source>
        <dbReference type="Proteomes" id="UP000805649"/>
    </source>
</evidence>
<dbReference type="EMBL" id="VUJX02000005">
    <property type="protein sequence ID" value="KAL0936357.1"/>
    <property type="molecule type" value="Genomic_DNA"/>
</dbReference>
<reference evidence="1 2" key="1">
    <citation type="journal article" date="2020" name="Phytopathology">
        <title>Genome Sequence Resources of Colletotrichum truncatum, C. plurivorum, C. musicola, and C. sojae: Four Species Pathogenic to Soybean (Glycine max).</title>
        <authorList>
            <person name="Rogerio F."/>
            <person name="Boufleur T.R."/>
            <person name="Ciampi-Guillardi M."/>
            <person name="Sukno S.A."/>
            <person name="Thon M.R."/>
            <person name="Massola Junior N.S."/>
            <person name="Baroncelli R."/>
        </authorList>
    </citation>
    <scope>NUCLEOTIDE SEQUENCE [LARGE SCALE GENOMIC DNA]</scope>
    <source>
        <strain evidence="1 2">CMES1059</strain>
    </source>
</reference>
<accession>A0ACC3YWW5</accession>
<name>A0ACC3YWW5_COLTU</name>
<organism evidence="1 2">
    <name type="scientific">Colletotrichum truncatum</name>
    <name type="common">Anthracnose fungus</name>
    <name type="synonym">Colletotrichum capsici</name>
    <dbReference type="NCBI Taxonomy" id="5467"/>
    <lineage>
        <taxon>Eukaryota</taxon>
        <taxon>Fungi</taxon>
        <taxon>Dikarya</taxon>
        <taxon>Ascomycota</taxon>
        <taxon>Pezizomycotina</taxon>
        <taxon>Sordariomycetes</taxon>
        <taxon>Hypocreomycetidae</taxon>
        <taxon>Glomerellales</taxon>
        <taxon>Glomerellaceae</taxon>
        <taxon>Colletotrichum</taxon>
        <taxon>Colletotrichum truncatum species complex</taxon>
    </lineage>
</organism>
<dbReference type="Proteomes" id="UP000805649">
    <property type="component" value="Unassembled WGS sequence"/>
</dbReference>
<sequence length="661" mass="76253">MDLETDPRDIESLKQLAQGCGRLLDVMFQEENARESDLDAEKGYWASRQFAEFNMWCTKIGVNDQGSRSIDVRLKDVPDICNIIAKLLHSLSRDLEKLQQPFVETKVSINTEIDVNDAYSDVSSESFDSLSSLEHTEVENAIGEAGSENEQVLCLQKHIEDTMDRLHCHALHIEKVGLTHRQNRIRIYQQKETPKFAFEGFNRIGYHKAKAKFPSATDAFHQRIAESFVRRRMRFDYLRMHRKKKAIEAIKAQQMLPIHPRPDTDHQDGDLQSVEPRTQDTPQNVEDITQLYQEDQQTIYPATVNTKLEIHPETKSQERADSVVSIALRHPCFPPPPQFTSASFQCPYCRLVFRAAEAEKANWSQHVMQDFEPYFCILEECKAPFDVPNTFDGLLRHLQDHVEERFHVDLSNGEHKIFDEMEFEEYCTQQGNIFARNRSILKIAARRKGAFILEKCPFCGGYPDVLEKRYPDSNDPEAQIELRHHIKQHMQDIALFLPPYREDVLSKDDDLPVSVLSGERTSTSSFSELEHFVKVCERESCDCKNDGRYAEELGELPERSRPEHDDTDFWATLFPEALRYDNTSLTEESCLKDKNLRHLYTEKLRLTPKVEAAGSTNAITCPVIRGISDYADLHKDREWQSFASMNGRGVRSRPSASDTTQ</sequence>
<comment type="caution">
    <text evidence="1">The sequence shown here is derived from an EMBL/GenBank/DDBJ whole genome shotgun (WGS) entry which is preliminary data.</text>
</comment>
<protein>
    <submittedName>
        <fullName evidence="1">C2H2 type zinc finger domain protein</fullName>
    </submittedName>
</protein>